<evidence type="ECO:0000256" key="4">
    <source>
        <dbReference type="ARBA" id="ARBA00023125"/>
    </source>
</evidence>
<comment type="function">
    <text evidence="1">Required for the transposition of the insertion element.</text>
</comment>
<organism evidence="7 8">
    <name type="scientific">Corynebacterium casei UCMA 3821</name>
    <dbReference type="NCBI Taxonomy" id="1110505"/>
    <lineage>
        <taxon>Bacteria</taxon>
        <taxon>Bacillati</taxon>
        <taxon>Actinomycetota</taxon>
        <taxon>Actinomycetes</taxon>
        <taxon>Mycobacteriales</taxon>
        <taxon>Corynebacteriaceae</taxon>
        <taxon>Corynebacterium</taxon>
    </lineage>
</organism>
<accession>G7HXQ3</accession>
<comment type="similarity">
    <text evidence="2">Belongs to the transposase IS30 family.</text>
</comment>
<evidence type="ECO:0000256" key="1">
    <source>
        <dbReference type="ARBA" id="ARBA00002190"/>
    </source>
</evidence>
<evidence type="ECO:0000256" key="5">
    <source>
        <dbReference type="ARBA" id="ARBA00023172"/>
    </source>
</evidence>
<dbReference type="GO" id="GO:0004803">
    <property type="term" value="F:transposase activity"/>
    <property type="evidence" value="ECO:0007669"/>
    <property type="project" value="InterPro"/>
</dbReference>
<evidence type="ECO:0000256" key="3">
    <source>
        <dbReference type="ARBA" id="ARBA00022578"/>
    </source>
</evidence>
<dbReference type="SUPFAM" id="SSF53098">
    <property type="entry name" value="Ribonuclease H-like"/>
    <property type="match status" value="1"/>
</dbReference>
<dbReference type="PANTHER" id="PTHR10948">
    <property type="entry name" value="TRANSPOSASE"/>
    <property type="match status" value="1"/>
</dbReference>
<dbReference type="AlphaFoldDB" id="G7HXQ3"/>
<dbReference type="PANTHER" id="PTHR10948:SF23">
    <property type="entry name" value="TRANSPOSASE INSI FOR INSERTION SEQUENCE ELEMENT IS30A-RELATED"/>
    <property type="match status" value="1"/>
</dbReference>
<dbReference type="GO" id="GO:0003677">
    <property type="term" value="F:DNA binding"/>
    <property type="evidence" value="ECO:0007669"/>
    <property type="project" value="UniProtKB-KW"/>
</dbReference>
<dbReference type="PROSITE" id="PS50994">
    <property type="entry name" value="INTEGRASE"/>
    <property type="match status" value="1"/>
</dbReference>
<reference evidence="7 8" key="1">
    <citation type="journal article" date="2012" name="J. Bacteriol.">
        <title>Genome Sequence of Corynebacterium casei UCMA 3821, Isolated from a Smear-Ripened Cheese.</title>
        <authorList>
            <person name="Monnet C."/>
            <person name="Loux V."/>
            <person name="Bento P."/>
            <person name="Gibrat J.F."/>
            <person name="Straub C."/>
            <person name="Bonnarme P."/>
            <person name="Landaud S."/>
            <person name="Irlinger F."/>
        </authorList>
    </citation>
    <scope>NUCLEOTIDE SEQUENCE [LARGE SCALE GENOMIC DNA]</scope>
    <source>
        <strain evidence="7 8">UCMA 3821</strain>
    </source>
</reference>
<evidence type="ECO:0000313" key="7">
    <source>
        <dbReference type="EMBL" id="CCE54968.1"/>
    </source>
</evidence>
<dbReference type="InterPro" id="IPR051917">
    <property type="entry name" value="Transposase-Integrase"/>
</dbReference>
<dbReference type="InterPro" id="IPR012337">
    <property type="entry name" value="RNaseH-like_sf"/>
</dbReference>
<dbReference type="EMBL" id="CAFW01000068">
    <property type="protein sequence ID" value="CCE54968.1"/>
    <property type="molecule type" value="Genomic_DNA"/>
</dbReference>
<dbReference type="InterPro" id="IPR025246">
    <property type="entry name" value="IS30-like_HTH"/>
</dbReference>
<dbReference type="GO" id="GO:0005829">
    <property type="term" value="C:cytosol"/>
    <property type="evidence" value="ECO:0007669"/>
    <property type="project" value="TreeGrafter"/>
</dbReference>
<dbReference type="InterPro" id="IPR053392">
    <property type="entry name" value="Transposase_IS30-like"/>
</dbReference>
<dbReference type="InterPro" id="IPR001598">
    <property type="entry name" value="Transposase_IS30_CS"/>
</dbReference>
<keyword evidence="5" id="KW-0233">DNA recombination</keyword>
<name>G7HXQ3_9CORY</name>
<evidence type="ECO:0000259" key="6">
    <source>
        <dbReference type="PROSITE" id="PS50994"/>
    </source>
</evidence>
<dbReference type="InterPro" id="IPR036397">
    <property type="entry name" value="RNaseH_sf"/>
</dbReference>
<sequence>MGLAERESISRGLAAGRPIRAIASELGRAPSTISREISKNKGRTHYRGIDAHERACRKRARPQRLKLQKNPVLTNYITARLQQLWSPEQIAGRLRLDYPNNSRMQISHEAIYRTVYLHKVRKILPHNIHHCLRRNRSIRHGRSYSTRGQWRSKIKNARSIHDRPQEANNRTVSGHREGDLIIGGTHSQIATLVDRATRKVDLVQLKDRSATHLTAALTHYLSNRVIADLKTLTWDRGMELADHHNLTRATGIDVFFADPHSPWQRGTNENTNGLIRQYLPKKTDLSTFSQADLDRIAGQLNNRPRKCLGYKTPLEVEQSSVALTI</sequence>
<dbReference type="InterPro" id="IPR001584">
    <property type="entry name" value="Integrase_cat-core"/>
</dbReference>
<dbReference type="Pfam" id="PF00665">
    <property type="entry name" value="rve"/>
    <property type="match status" value="1"/>
</dbReference>
<dbReference type="GO" id="GO:0006313">
    <property type="term" value="P:DNA transposition"/>
    <property type="evidence" value="ECO:0007669"/>
    <property type="project" value="InterPro"/>
</dbReference>
<dbReference type="GO" id="GO:0015074">
    <property type="term" value="P:DNA integration"/>
    <property type="evidence" value="ECO:0007669"/>
    <property type="project" value="InterPro"/>
</dbReference>
<proteinExistence type="inferred from homology"/>
<feature type="domain" description="Integrase catalytic" evidence="6">
    <location>
        <begin position="160"/>
        <end position="321"/>
    </location>
</feature>
<keyword evidence="4" id="KW-0238">DNA-binding</keyword>
<gene>
    <name evidence="7" type="ORF">CCAS_07225</name>
</gene>
<dbReference type="Gene3D" id="3.30.420.10">
    <property type="entry name" value="Ribonuclease H-like superfamily/Ribonuclease H"/>
    <property type="match status" value="1"/>
</dbReference>
<evidence type="ECO:0000313" key="8">
    <source>
        <dbReference type="Proteomes" id="UP000004840"/>
    </source>
</evidence>
<protein>
    <submittedName>
        <fullName evidence="7">Transposase</fullName>
    </submittedName>
</protein>
<dbReference type="Proteomes" id="UP000004840">
    <property type="component" value="Unassembled WGS sequence"/>
</dbReference>
<dbReference type="Pfam" id="PF13936">
    <property type="entry name" value="HTH_38"/>
    <property type="match status" value="1"/>
</dbReference>
<evidence type="ECO:0000256" key="2">
    <source>
        <dbReference type="ARBA" id="ARBA00006363"/>
    </source>
</evidence>
<keyword evidence="3" id="KW-0815">Transposition</keyword>
<dbReference type="PROSITE" id="PS01043">
    <property type="entry name" value="TRANSPOSASE_IS30"/>
    <property type="match status" value="1"/>
</dbReference>
<dbReference type="NCBIfam" id="NF033563">
    <property type="entry name" value="transpos_IS30"/>
    <property type="match status" value="1"/>
</dbReference>
<comment type="caution">
    <text evidence="7">The sequence shown here is derived from an EMBL/GenBank/DDBJ whole genome shotgun (WGS) entry which is preliminary data.</text>
</comment>